<sequence length="731" mass="81201">MPPAKSGFLSRFLDDEQTNEELPKSNNGIVEDEEELVDHELQLALKISIHNKWSPCVEYIDIKASDNSLRNFCVPTDVAYLSESLKHIYRASKSFSETNGSITLPFEEAIIVQILDFMYCLWMESIPQKVSREPFKPKMEDVLVLMDAALYLDLHALVMICSELAAKHVQYITSFENLPVSLLTDILKRVTMYDLRITEFDESVAKTSRDVSKIWRTHFKNLIISKPVEMFRPHGVLLASSILKDEFGAQVRSECIARLLETRLSRSLEQQDYEMVAAIAQIDGHFIKTLNLEFGTGQYYEMDKWSGLTEMLPNLVEVTILVKGQLSNQESQIISSLLPGLSRVECNFIFEVSQPLEYDDVELITGRLINHIRLPAQSFKQIQSAARGKKPQLPSLQNSLPLSPKQNVITPQTSPSNLSLSFKRSKSGGIPIHIAFRQLSLPFTCVSSLDFSHQPLDGNSTQLLSTFLESKPPSLFSLNMSRTNLGAKGVSTIIQACSTLSLKHIDLSFNIETQDPHNPEAVSNVSKYIVSTSTLETLVLAGNHFGPSGTVTICESLAKNASITSLDVSNMDLSLAFPELCRAITKSSVNVKTLIMNSVTMLPRIIMQGLTIFENCRVKVGLERLAMGGNAVTKECAVIIGRIVVSPSWKALTHLDLSGGSSGQLLEDSGCETLFRGLVGSTTLIHVDISGQRVGNNTCGLLARILPKCGLQEVIMRQTLFPMKGLELWWK</sequence>
<name>A0A1Y2BXU4_9FUNG</name>
<dbReference type="AlphaFoldDB" id="A0A1Y2BXU4"/>
<evidence type="ECO:0000313" key="1">
    <source>
        <dbReference type="EMBL" id="ORY39566.1"/>
    </source>
</evidence>
<dbReference type="PANTHER" id="PTHR24114">
    <property type="entry name" value="LEUCINE RICH REPEAT FAMILY PROTEIN"/>
    <property type="match status" value="1"/>
</dbReference>
<dbReference type="InterPro" id="IPR032675">
    <property type="entry name" value="LRR_dom_sf"/>
</dbReference>
<comment type="caution">
    <text evidence="1">The sequence shown here is derived from an EMBL/GenBank/DDBJ whole genome shotgun (WGS) entry which is preliminary data.</text>
</comment>
<dbReference type="SUPFAM" id="SSF52047">
    <property type="entry name" value="RNI-like"/>
    <property type="match status" value="1"/>
</dbReference>
<dbReference type="Pfam" id="PF13516">
    <property type="entry name" value="LRR_6"/>
    <property type="match status" value="1"/>
</dbReference>
<reference evidence="1 2" key="1">
    <citation type="submission" date="2016-07" db="EMBL/GenBank/DDBJ databases">
        <title>Pervasive Adenine N6-methylation of Active Genes in Fungi.</title>
        <authorList>
            <consortium name="DOE Joint Genome Institute"/>
            <person name="Mondo S.J."/>
            <person name="Dannebaum R.O."/>
            <person name="Kuo R.C."/>
            <person name="Labutti K."/>
            <person name="Haridas S."/>
            <person name="Kuo A."/>
            <person name="Salamov A."/>
            <person name="Ahrendt S.R."/>
            <person name="Lipzen A."/>
            <person name="Sullivan W."/>
            <person name="Andreopoulos W.B."/>
            <person name="Clum A."/>
            <person name="Lindquist E."/>
            <person name="Daum C."/>
            <person name="Ramamoorthy G.K."/>
            <person name="Gryganskyi A."/>
            <person name="Culley D."/>
            <person name="Magnuson J.K."/>
            <person name="James T.Y."/>
            <person name="O'Malley M.A."/>
            <person name="Stajich J.E."/>
            <person name="Spatafora J.W."/>
            <person name="Visel A."/>
            <person name="Grigoriev I.V."/>
        </authorList>
    </citation>
    <scope>NUCLEOTIDE SEQUENCE [LARGE SCALE GENOMIC DNA]</scope>
    <source>
        <strain evidence="1 2">JEL800</strain>
    </source>
</reference>
<dbReference type="STRING" id="329046.A0A1Y2BXU4"/>
<accession>A0A1Y2BXU4</accession>
<keyword evidence="2" id="KW-1185">Reference proteome</keyword>
<dbReference type="InterPro" id="IPR001611">
    <property type="entry name" value="Leu-rich_rpt"/>
</dbReference>
<dbReference type="OrthoDB" id="333024at2759"/>
<dbReference type="InterPro" id="IPR052394">
    <property type="entry name" value="LRR-containing"/>
</dbReference>
<proteinExistence type="predicted"/>
<evidence type="ECO:0000313" key="2">
    <source>
        <dbReference type="Proteomes" id="UP000193642"/>
    </source>
</evidence>
<dbReference type="PANTHER" id="PTHR24114:SF2">
    <property type="entry name" value="F-BOX DOMAIN-CONTAINING PROTEIN-RELATED"/>
    <property type="match status" value="1"/>
</dbReference>
<dbReference type="Gene3D" id="3.80.10.10">
    <property type="entry name" value="Ribonuclease Inhibitor"/>
    <property type="match status" value="1"/>
</dbReference>
<protein>
    <submittedName>
        <fullName evidence="1">RNI-like protein</fullName>
    </submittedName>
</protein>
<dbReference type="EMBL" id="MCGO01000039">
    <property type="protein sequence ID" value="ORY39566.1"/>
    <property type="molecule type" value="Genomic_DNA"/>
</dbReference>
<dbReference type="Proteomes" id="UP000193642">
    <property type="component" value="Unassembled WGS sequence"/>
</dbReference>
<gene>
    <name evidence="1" type="ORF">BCR33DRAFT_740886</name>
</gene>
<organism evidence="1 2">
    <name type="scientific">Rhizoclosmatium globosum</name>
    <dbReference type="NCBI Taxonomy" id="329046"/>
    <lineage>
        <taxon>Eukaryota</taxon>
        <taxon>Fungi</taxon>
        <taxon>Fungi incertae sedis</taxon>
        <taxon>Chytridiomycota</taxon>
        <taxon>Chytridiomycota incertae sedis</taxon>
        <taxon>Chytridiomycetes</taxon>
        <taxon>Chytridiales</taxon>
        <taxon>Chytriomycetaceae</taxon>
        <taxon>Rhizoclosmatium</taxon>
    </lineage>
</organism>